<proteinExistence type="predicted"/>
<sequence>MFEDNDVVRLTDSKHSDLLFKVIGNCMKFDEVTQQAGLFKIIEPLNPAEFIERFSTDEIKDIDLSDLQIIVNHTDIELAITVIGCDMAAPGTSDHSVIPPIATSKHDAWPFAAIQAINED</sequence>
<gene>
    <name evidence="1" type="ORF">VXS06_14685</name>
</gene>
<comment type="caution">
    <text evidence="1">The sequence shown here is derived from an EMBL/GenBank/DDBJ whole genome shotgun (WGS) entry which is preliminary data.</text>
</comment>
<dbReference type="RefSeq" id="WP_327775311.1">
    <property type="nucleotide sequence ID" value="NZ_JAYXUG010000013.1"/>
</dbReference>
<evidence type="ECO:0000313" key="2">
    <source>
        <dbReference type="Proteomes" id="UP001306119"/>
    </source>
</evidence>
<name>A0ABU6L9M1_9GAMM</name>
<dbReference type="Proteomes" id="UP001306119">
    <property type="component" value="Unassembled WGS sequence"/>
</dbReference>
<accession>A0ABU6L9M1</accession>
<protein>
    <submittedName>
        <fullName evidence="1">Uncharacterized protein</fullName>
    </submittedName>
</protein>
<dbReference type="EMBL" id="JAYXUG010000013">
    <property type="protein sequence ID" value="MEC6833011.1"/>
    <property type="molecule type" value="Genomic_DNA"/>
</dbReference>
<evidence type="ECO:0000313" key="1">
    <source>
        <dbReference type="EMBL" id="MEC6833011.1"/>
    </source>
</evidence>
<organism evidence="1 2">
    <name type="scientific">Photobacterium toruni</name>
    <dbReference type="NCBI Taxonomy" id="1935446"/>
    <lineage>
        <taxon>Bacteria</taxon>
        <taxon>Pseudomonadati</taxon>
        <taxon>Pseudomonadota</taxon>
        <taxon>Gammaproteobacteria</taxon>
        <taxon>Vibrionales</taxon>
        <taxon>Vibrionaceae</taxon>
        <taxon>Photobacterium</taxon>
    </lineage>
</organism>
<reference evidence="1 2" key="1">
    <citation type="submission" date="2024-01" db="EMBL/GenBank/DDBJ databases">
        <title>Active colonisers of the gastrointestinal tract of Atlantic salmon farmed in a warm water region.</title>
        <authorList>
            <person name="Bowman J.P."/>
        </authorList>
    </citation>
    <scope>NUCLEOTIDE SEQUENCE [LARGE SCALE GENOMIC DNA]</scope>
    <source>
        <strain evidence="1 2">S3MW1</strain>
    </source>
</reference>
<keyword evidence="2" id="KW-1185">Reference proteome</keyword>